<sequence length="392" mass="44280">MESNDQPVTIARNEKYYFESGDLVARVENSLFRFHSFHLRRATSSFDDTLDKIIADPSLPGSGNDETPLTLDGIDAKDFAALLWFFYESAYKWSASVDRSDALIWESILLCAEKFQMLQVAKVACHALDRAGILGDIRKISLCAKHRMGNAWVQKELKRVVSRSDALSADEARMLGLDVTVILSAAREDWLHLPKTACYVQCAAPTCPQCGEPAVCFRSAHVCKPRFSKQSAHYRDCPNEVTWSFNNSFEAQNAVVSKINLIEEAGEYTALAPASLRSFDKGYIGTGDVFFKVEERLFRIHSYHLRTASLVFADMFSLPSVEGQAAEGTSEDNPIHLHVEAYDFENLLYFFYDSAYEWSPTVDSTTIPLWESVLRLAHKFDMEDAKRLRSML</sequence>
<dbReference type="STRING" id="97359.A0A550CJR4"/>
<dbReference type="OrthoDB" id="2593747at2759"/>
<keyword evidence="3" id="KW-1185">Reference proteome</keyword>
<dbReference type="InterPro" id="IPR000210">
    <property type="entry name" value="BTB/POZ_dom"/>
</dbReference>
<evidence type="ECO:0000313" key="2">
    <source>
        <dbReference type="EMBL" id="TRM65050.1"/>
    </source>
</evidence>
<dbReference type="Proteomes" id="UP000320762">
    <property type="component" value="Unassembled WGS sequence"/>
</dbReference>
<dbReference type="CDD" id="cd18186">
    <property type="entry name" value="BTB_POZ_ZBTB_KLHL-like"/>
    <property type="match status" value="1"/>
</dbReference>
<comment type="caution">
    <text evidence="2">The sequence shown here is derived from an EMBL/GenBank/DDBJ whole genome shotgun (WGS) entry which is preliminary data.</text>
</comment>
<dbReference type="SMART" id="SM00225">
    <property type="entry name" value="BTB"/>
    <property type="match status" value="2"/>
</dbReference>
<dbReference type="PANTHER" id="PTHR22743">
    <property type="entry name" value="MEPRIN/TRAF-LIKE MATH FAMILY-C.ELEGANS"/>
    <property type="match status" value="1"/>
</dbReference>
<feature type="domain" description="BTB" evidence="1">
    <location>
        <begin position="287"/>
        <end position="360"/>
    </location>
</feature>
<protein>
    <recommendedName>
        <fullName evidence="1">BTB domain-containing protein</fullName>
    </recommendedName>
</protein>
<reference evidence="2 3" key="1">
    <citation type="journal article" date="2019" name="New Phytol.">
        <title>Comparative genomics reveals unique wood-decay strategies and fruiting body development in the Schizophyllaceae.</title>
        <authorList>
            <person name="Almasi E."/>
            <person name="Sahu N."/>
            <person name="Krizsan K."/>
            <person name="Balint B."/>
            <person name="Kovacs G.M."/>
            <person name="Kiss B."/>
            <person name="Cseklye J."/>
            <person name="Drula E."/>
            <person name="Henrissat B."/>
            <person name="Nagy I."/>
            <person name="Chovatia M."/>
            <person name="Adam C."/>
            <person name="LaButti K."/>
            <person name="Lipzen A."/>
            <person name="Riley R."/>
            <person name="Grigoriev I.V."/>
            <person name="Nagy L.G."/>
        </authorList>
    </citation>
    <scope>NUCLEOTIDE SEQUENCE [LARGE SCALE GENOMIC DNA]</scope>
    <source>
        <strain evidence="2 3">NL-1724</strain>
    </source>
</reference>
<dbReference type="InterPro" id="IPR052664">
    <property type="entry name" value="BTB-MATH_domain_protein"/>
</dbReference>
<proteinExistence type="predicted"/>
<organism evidence="2 3">
    <name type="scientific">Schizophyllum amplum</name>
    <dbReference type="NCBI Taxonomy" id="97359"/>
    <lineage>
        <taxon>Eukaryota</taxon>
        <taxon>Fungi</taxon>
        <taxon>Dikarya</taxon>
        <taxon>Basidiomycota</taxon>
        <taxon>Agaricomycotina</taxon>
        <taxon>Agaricomycetes</taxon>
        <taxon>Agaricomycetidae</taxon>
        <taxon>Agaricales</taxon>
        <taxon>Schizophyllaceae</taxon>
        <taxon>Schizophyllum</taxon>
    </lineage>
</organism>
<dbReference type="AlphaFoldDB" id="A0A550CJR4"/>
<dbReference type="PROSITE" id="PS50097">
    <property type="entry name" value="BTB"/>
    <property type="match status" value="1"/>
</dbReference>
<dbReference type="Pfam" id="PF00651">
    <property type="entry name" value="BTB"/>
    <property type="match status" value="1"/>
</dbReference>
<gene>
    <name evidence="2" type="ORF">BD626DRAFT_239786</name>
</gene>
<evidence type="ECO:0000313" key="3">
    <source>
        <dbReference type="Proteomes" id="UP000320762"/>
    </source>
</evidence>
<dbReference type="PANTHER" id="PTHR22743:SF165">
    <property type="entry name" value="BTB AND MATH DOMAIN CONTAINING-RELATED"/>
    <property type="match status" value="1"/>
</dbReference>
<dbReference type="SUPFAM" id="SSF54695">
    <property type="entry name" value="POZ domain"/>
    <property type="match status" value="2"/>
</dbReference>
<name>A0A550CJR4_9AGAR</name>
<accession>A0A550CJR4</accession>
<dbReference type="EMBL" id="VDMD01000006">
    <property type="protein sequence ID" value="TRM65050.1"/>
    <property type="molecule type" value="Genomic_DNA"/>
</dbReference>
<dbReference type="Gene3D" id="3.30.710.10">
    <property type="entry name" value="Potassium Channel Kv1.1, Chain A"/>
    <property type="match status" value="2"/>
</dbReference>
<evidence type="ECO:0000259" key="1">
    <source>
        <dbReference type="PROSITE" id="PS50097"/>
    </source>
</evidence>
<dbReference type="InterPro" id="IPR011333">
    <property type="entry name" value="SKP1/BTB/POZ_sf"/>
</dbReference>